<organism evidence="2 3">
    <name type="scientific">Mycetocola lacteus</name>
    <dbReference type="NCBI Taxonomy" id="76637"/>
    <lineage>
        <taxon>Bacteria</taxon>
        <taxon>Bacillati</taxon>
        <taxon>Actinomycetota</taxon>
        <taxon>Actinomycetes</taxon>
        <taxon>Micrococcales</taxon>
        <taxon>Microbacteriaceae</taxon>
        <taxon>Mycetocola</taxon>
    </lineage>
</organism>
<evidence type="ECO:0000313" key="3">
    <source>
        <dbReference type="Proteomes" id="UP000269438"/>
    </source>
</evidence>
<keyword evidence="1" id="KW-0472">Membrane</keyword>
<sequence length="160" mass="17156">MRTRARLLFLVPPMIPGLIGTLMLALWAPRLPAQVVTQWSMITGEADSTIALGWTIVFPLLFALLITLIIAVPAFWVIRGETPANTIAVQQGIGTAISGAGVVILLSITVLQQNLEGQTWANSVLPILISGALWCILASVSAARVRRLIPKLRAARIESA</sequence>
<feature type="transmembrane region" description="Helical" evidence="1">
    <location>
        <begin position="48"/>
        <end position="76"/>
    </location>
</feature>
<feature type="transmembrane region" description="Helical" evidence="1">
    <location>
        <begin position="123"/>
        <end position="143"/>
    </location>
</feature>
<proteinExistence type="predicted"/>
<reference evidence="2 3" key="1">
    <citation type="submission" date="2018-10" db="EMBL/GenBank/DDBJ databases">
        <authorList>
            <person name="Li J."/>
        </authorList>
    </citation>
    <scope>NUCLEOTIDE SEQUENCE [LARGE SCALE GENOMIC DNA]</scope>
    <source>
        <strain evidence="2 3">JCM 11654</strain>
    </source>
</reference>
<accession>A0A3L7AQW6</accession>
<name>A0A3L7AQW6_9MICO</name>
<dbReference type="EMBL" id="RCUY01000009">
    <property type="protein sequence ID" value="RLP82365.1"/>
    <property type="molecule type" value="Genomic_DNA"/>
</dbReference>
<keyword evidence="3" id="KW-1185">Reference proteome</keyword>
<protein>
    <recommendedName>
        <fullName evidence="4">DUF1648 domain-containing protein</fullName>
    </recommendedName>
</protein>
<comment type="caution">
    <text evidence="2">The sequence shown here is derived from an EMBL/GenBank/DDBJ whole genome shotgun (WGS) entry which is preliminary data.</text>
</comment>
<evidence type="ECO:0000256" key="1">
    <source>
        <dbReference type="SAM" id="Phobius"/>
    </source>
</evidence>
<keyword evidence="1" id="KW-0812">Transmembrane</keyword>
<dbReference type="Proteomes" id="UP000269438">
    <property type="component" value="Unassembled WGS sequence"/>
</dbReference>
<dbReference type="AlphaFoldDB" id="A0A3L7AQW6"/>
<evidence type="ECO:0000313" key="2">
    <source>
        <dbReference type="EMBL" id="RLP82365.1"/>
    </source>
</evidence>
<evidence type="ECO:0008006" key="4">
    <source>
        <dbReference type="Google" id="ProtNLM"/>
    </source>
</evidence>
<keyword evidence="1" id="KW-1133">Transmembrane helix</keyword>
<gene>
    <name evidence="2" type="ORF">D9V34_11315</name>
</gene>
<feature type="transmembrane region" description="Helical" evidence="1">
    <location>
        <begin position="88"/>
        <end position="111"/>
    </location>
</feature>
<feature type="transmembrane region" description="Helical" evidence="1">
    <location>
        <begin position="7"/>
        <end position="28"/>
    </location>
</feature>